<comment type="caution">
    <text evidence="2">The sequence shown here is derived from an EMBL/GenBank/DDBJ whole genome shotgun (WGS) entry which is preliminary data.</text>
</comment>
<keyword evidence="3" id="KW-1185">Reference proteome</keyword>
<gene>
    <name evidence="2" type="ORF">ATH84_10107</name>
</gene>
<organism evidence="2 3">
    <name type="scientific">Paracoccus versutus</name>
    <name type="common">Thiobacillus versutus</name>
    <dbReference type="NCBI Taxonomy" id="34007"/>
    <lineage>
        <taxon>Bacteria</taxon>
        <taxon>Pseudomonadati</taxon>
        <taxon>Pseudomonadota</taxon>
        <taxon>Alphaproteobacteria</taxon>
        <taxon>Rhodobacterales</taxon>
        <taxon>Paracoccaceae</taxon>
        <taxon>Paracoccus</taxon>
    </lineage>
</organism>
<name>A0AAQ0HHX1_PARVE</name>
<sequence length="262" mass="28098">MLHLPRVRVGKSPKAIAVDLNKKGIPGPLGRGWGDTSTRGPQSWNRHRQQRALRGRSGLEPAPLRQGSQHRQAGIAPEPGSRMDQSAGPASADRGRCALERGARMPKADRGNLRPESGQHAWEGRARRLHLANRPVSLLSGLMTCGCCGGKVGIILSNRLGRLNHHRRGPCTNNRAPISFSRARGDPDGLLDLRKPGIRLANVVLSGDIKGQLDVVAMVGIETLDVDVDLITPIAVETANLIDVGVTIETWKVCSAAPLKAV</sequence>
<dbReference type="Proteomes" id="UP000256794">
    <property type="component" value="Unassembled WGS sequence"/>
</dbReference>
<dbReference type="AlphaFoldDB" id="A0AAQ0HHX1"/>
<dbReference type="EMBL" id="QUMX01000010">
    <property type="protein sequence ID" value="REG47657.1"/>
    <property type="molecule type" value="Genomic_DNA"/>
</dbReference>
<reference evidence="2 3" key="1">
    <citation type="submission" date="2018-08" db="EMBL/GenBank/DDBJ databases">
        <title>Genomic Encyclopedia of Archaeal and Bacterial Type Strains, Phase II (KMG-II): from individual species to whole genera.</title>
        <authorList>
            <person name="Goeker M."/>
        </authorList>
    </citation>
    <scope>NUCLEOTIDE SEQUENCE [LARGE SCALE GENOMIC DNA]</scope>
    <source>
        <strain evidence="2 3">DSM 582</strain>
    </source>
</reference>
<evidence type="ECO:0000313" key="2">
    <source>
        <dbReference type="EMBL" id="REG47657.1"/>
    </source>
</evidence>
<feature type="compositionally biased region" description="Basic residues" evidence="1">
    <location>
        <begin position="45"/>
        <end position="54"/>
    </location>
</feature>
<evidence type="ECO:0000256" key="1">
    <source>
        <dbReference type="SAM" id="MobiDB-lite"/>
    </source>
</evidence>
<evidence type="ECO:0000313" key="3">
    <source>
        <dbReference type="Proteomes" id="UP000256794"/>
    </source>
</evidence>
<feature type="region of interest" description="Disordered" evidence="1">
    <location>
        <begin position="21"/>
        <end position="93"/>
    </location>
</feature>
<proteinExistence type="predicted"/>
<feature type="compositionally biased region" description="Polar residues" evidence="1">
    <location>
        <begin position="35"/>
        <end position="44"/>
    </location>
</feature>
<accession>A0AAQ0HHX1</accession>
<protein>
    <submittedName>
        <fullName evidence="2">Uncharacterized protein</fullName>
    </submittedName>
</protein>